<feature type="domain" description="POTRA" evidence="5">
    <location>
        <begin position="15"/>
        <end position="91"/>
    </location>
</feature>
<protein>
    <recommendedName>
        <fullName evidence="5">POTRA domain-containing protein</fullName>
    </recommendedName>
</protein>
<dbReference type="InterPro" id="IPR039910">
    <property type="entry name" value="D15-like"/>
</dbReference>
<comment type="caution">
    <text evidence="6">The sequence shown here is derived from an EMBL/GenBank/DDBJ whole genome shotgun (WGS) entry which is preliminary data.</text>
</comment>
<evidence type="ECO:0000256" key="3">
    <source>
        <dbReference type="ARBA" id="ARBA00022692"/>
    </source>
</evidence>
<dbReference type="PROSITE" id="PS51779">
    <property type="entry name" value="POTRA"/>
    <property type="match status" value="1"/>
</dbReference>
<proteinExistence type="predicted"/>
<dbReference type="GO" id="GO:0019867">
    <property type="term" value="C:outer membrane"/>
    <property type="evidence" value="ECO:0007669"/>
    <property type="project" value="InterPro"/>
</dbReference>
<evidence type="ECO:0000256" key="1">
    <source>
        <dbReference type="ARBA" id="ARBA00004370"/>
    </source>
</evidence>
<dbReference type="PANTHER" id="PTHR12815:SF18">
    <property type="entry name" value="SORTING AND ASSEMBLY MACHINERY COMPONENT 50 HOMOLOG"/>
    <property type="match status" value="1"/>
</dbReference>
<evidence type="ECO:0000256" key="4">
    <source>
        <dbReference type="ARBA" id="ARBA00023136"/>
    </source>
</evidence>
<keyword evidence="2" id="KW-1134">Transmembrane beta strand</keyword>
<dbReference type="Pfam" id="PF01103">
    <property type="entry name" value="Omp85"/>
    <property type="match status" value="1"/>
</dbReference>
<evidence type="ECO:0000259" key="5">
    <source>
        <dbReference type="PROSITE" id="PS51779"/>
    </source>
</evidence>
<comment type="subcellular location">
    <subcellularLocation>
        <location evidence="1">Membrane</location>
    </subcellularLocation>
</comment>
<dbReference type="InterPro" id="IPR010827">
    <property type="entry name" value="BamA/TamA_POTRA"/>
</dbReference>
<dbReference type="AlphaFoldDB" id="A0A0S8GPQ0"/>
<reference evidence="6 7" key="1">
    <citation type="journal article" date="2015" name="Microbiome">
        <title>Genomic resolution of linkages in carbon, nitrogen, and sulfur cycling among widespread estuary sediment bacteria.</title>
        <authorList>
            <person name="Baker B.J."/>
            <person name="Lazar C.S."/>
            <person name="Teske A.P."/>
            <person name="Dick G.J."/>
        </authorList>
    </citation>
    <scope>NUCLEOTIDE SEQUENCE [LARGE SCALE GENOMIC DNA]</scope>
    <source>
        <strain evidence="6">SM23_60</strain>
    </source>
</reference>
<dbReference type="PANTHER" id="PTHR12815">
    <property type="entry name" value="SORTING AND ASSEMBLY MACHINERY SAMM50 PROTEIN FAMILY MEMBER"/>
    <property type="match status" value="1"/>
</dbReference>
<gene>
    <name evidence="6" type="ORF">AMJ87_00365</name>
</gene>
<evidence type="ECO:0000313" key="7">
    <source>
        <dbReference type="Proteomes" id="UP000051096"/>
    </source>
</evidence>
<organism evidence="6 7">
    <name type="scientific">candidate division WOR_3 bacterium SM23_60</name>
    <dbReference type="NCBI Taxonomy" id="1703780"/>
    <lineage>
        <taxon>Bacteria</taxon>
        <taxon>Bacteria division WOR-3</taxon>
    </lineage>
</organism>
<dbReference type="Gene3D" id="2.40.160.50">
    <property type="entry name" value="membrane protein fhac: a member of the omp85/tpsb transporter family"/>
    <property type="match status" value="1"/>
</dbReference>
<evidence type="ECO:0000256" key="2">
    <source>
        <dbReference type="ARBA" id="ARBA00022452"/>
    </source>
</evidence>
<dbReference type="InterPro" id="IPR034746">
    <property type="entry name" value="POTRA"/>
</dbReference>
<name>A0A0S8GPQ0_UNCW3</name>
<dbReference type="EMBL" id="LJUO01000002">
    <property type="protein sequence ID" value="KPK73805.1"/>
    <property type="molecule type" value="Genomic_DNA"/>
</dbReference>
<dbReference type="InterPro" id="IPR000184">
    <property type="entry name" value="Bac_surfAg_D15"/>
</dbReference>
<dbReference type="Pfam" id="PF07244">
    <property type="entry name" value="POTRA"/>
    <property type="match status" value="3"/>
</dbReference>
<evidence type="ECO:0000313" key="6">
    <source>
        <dbReference type="EMBL" id="KPK73805.1"/>
    </source>
</evidence>
<keyword evidence="4" id="KW-0472">Membrane</keyword>
<keyword evidence="3" id="KW-0812">Transmembrane</keyword>
<dbReference type="Gene3D" id="3.10.20.310">
    <property type="entry name" value="membrane protein fhac"/>
    <property type="match status" value="3"/>
</dbReference>
<sequence>MHLFVLFTTLLITNLSISRVEFVGNETVSTRTLRSEIVSKQGEAYSELNLNYDVERLKRYYVSKGYFSTEVTPGVSTQDTLVVIFFQITEGSRPRIREIVVSGAEPTKLRGHFRVRVGDYFLREKLFATESEIQDYYKDRGFPFAEVSSRVFPDSGVLEFLVEQGGLYYVRNIEVRGLSKTRPWVVYREIELKPGDMYSKSKIYNSQRRIYALGFFSMLKVEMLRQQPDSLDLIFNVRELKSRILDFGVGITLPFSFLLSFGFEELNLANIGHRANINPLFKINIEREWEARVEARYTLPYVTPLGLKFSVLPFVWFEEKSDFSRHTRGNEFRMTKVFSEEVGLNISHQYKYVRIEPKVTLPDTIKGVTNSVRLQFLMDHRDEFFNPKKGIYLLPMVEYAGGILGGENDFVRLETEERIFLTVFENTFAQRFKIGVLIPTNDVAIYEKYYLGGQYTLRGYPERAVGPDSLGDERYGDILLNLNLEYRVRLPLNFGLVGFFDAGYIDNEMSFSDSDYLKMTAGFGLRYFTPIGPLRADVGFPLKEEGNELYFGIYHTF</sequence>
<dbReference type="Proteomes" id="UP000051096">
    <property type="component" value="Unassembled WGS sequence"/>
</dbReference>
<accession>A0A0S8GPQ0</accession>